<dbReference type="Pfam" id="PF08240">
    <property type="entry name" value="ADH_N"/>
    <property type="match status" value="1"/>
</dbReference>
<dbReference type="InterPro" id="IPR020843">
    <property type="entry name" value="ER"/>
</dbReference>
<dbReference type="InterPro" id="IPR036291">
    <property type="entry name" value="NAD(P)-bd_dom_sf"/>
</dbReference>
<evidence type="ECO:0000259" key="1">
    <source>
        <dbReference type="SMART" id="SM00829"/>
    </source>
</evidence>
<accession>A0AAD1H1D4</accession>
<dbReference type="Pfam" id="PF13602">
    <property type="entry name" value="ADH_zinc_N_2"/>
    <property type="match status" value="1"/>
</dbReference>
<organism evidence="2 3">
    <name type="scientific">Mycobacterium xenopi</name>
    <dbReference type="NCBI Taxonomy" id="1789"/>
    <lineage>
        <taxon>Bacteria</taxon>
        <taxon>Bacillati</taxon>
        <taxon>Actinomycetota</taxon>
        <taxon>Actinomycetes</taxon>
        <taxon>Mycobacteriales</taxon>
        <taxon>Mycobacteriaceae</taxon>
        <taxon>Mycobacterium</taxon>
    </lineage>
</organism>
<reference evidence="2 3" key="1">
    <citation type="submission" date="2019-12" db="EMBL/GenBank/DDBJ databases">
        <title>Complete genome sequence of Mycolicibacterium xenopi str. JCM15661T.</title>
        <authorList>
            <person name="Yoshida M."/>
            <person name="Fukano H."/>
            <person name="Asakura T."/>
            <person name="Hoshino Y."/>
        </authorList>
    </citation>
    <scope>NUCLEOTIDE SEQUENCE [LARGE SCALE GENOMIC DNA]</scope>
    <source>
        <strain evidence="2 3">JCM 15661T</strain>
    </source>
</reference>
<dbReference type="InterPro" id="IPR050700">
    <property type="entry name" value="YIM1/Zinc_Alcohol_DH_Fams"/>
</dbReference>
<evidence type="ECO:0000313" key="3">
    <source>
        <dbReference type="Proteomes" id="UP000464624"/>
    </source>
</evidence>
<dbReference type="CDD" id="cd05289">
    <property type="entry name" value="MDR_like_2"/>
    <property type="match status" value="1"/>
</dbReference>
<dbReference type="KEGG" id="mxe:MYXE_24450"/>
<proteinExistence type="predicted"/>
<dbReference type="EMBL" id="AP022314">
    <property type="protein sequence ID" value="BBU22655.1"/>
    <property type="molecule type" value="Genomic_DNA"/>
</dbReference>
<protein>
    <submittedName>
        <fullName evidence="2">NADPH:quinone reductase</fullName>
    </submittedName>
</protein>
<dbReference type="Gene3D" id="3.40.50.720">
    <property type="entry name" value="NAD(P)-binding Rossmann-like Domain"/>
    <property type="match status" value="1"/>
</dbReference>
<dbReference type="SMART" id="SM00829">
    <property type="entry name" value="PKS_ER"/>
    <property type="match status" value="1"/>
</dbReference>
<dbReference type="SUPFAM" id="SSF50129">
    <property type="entry name" value="GroES-like"/>
    <property type="match status" value="1"/>
</dbReference>
<dbReference type="GO" id="GO:0016491">
    <property type="term" value="F:oxidoreductase activity"/>
    <property type="evidence" value="ECO:0007669"/>
    <property type="project" value="InterPro"/>
</dbReference>
<dbReference type="AlphaFoldDB" id="A0AAD1H1D4"/>
<dbReference type="PANTHER" id="PTHR11695">
    <property type="entry name" value="ALCOHOL DEHYDROGENASE RELATED"/>
    <property type="match status" value="1"/>
</dbReference>
<dbReference type="SUPFAM" id="SSF51735">
    <property type="entry name" value="NAD(P)-binding Rossmann-fold domains"/>
    <property type="match status" value="1"/>
</dbReference>
<name>A0AAD1H1D4_MYCXE</name>
<dbReference type="PANTHER" id="PTHR11695:SF294">
    <property type="entry name" value="RETICULON-4-INTERACTING PROTEIN 1, MITOCHONDRIAL"/>
    <property type="match status" value="1"/>
</dbReference>
<gene>
    <name evidence="2" type="ORF">MYXE_24450</name>
</gene>
<evidence type="ECO:0000313" key="2">
    <source>
        <dbReference type="EMBL" id="BBU22655.1"/>
    </source>
</evidence>
<dbReference type="InterPro" id="IPR013154">
    <property type="entry name" value="ADH-like_N"/>
</dbReference>
<dbReference type="InterPro" id="IPR011032">
    <property type="entry name" value="GroES-like_sf"/>
</dbReference>
<dbReference type="Gene3D" id="3.90.180.10">
    <property type="entry name" value="Medium-chain alcohol dehydrogenases, catalytic domain"/>
    <property type="match status" value="1"/>
</dbReference>
<dbReference type="RefSeq" id="WP_085194355.1">
    <property type="nucleotide sequence ID" value="NZ_AP022314.1"/>
</dbReference>
<sequence>MHALRAHARGGPEVLVYEQAPTPALADSDILVEVHAAAITFDELTWAETWTRGGVDRTPVIPSHEFSGRVVEIGRAVTEFAIGDEVYGIVPFDRDGAAAEYVAVPADHSGAKPISLSHIEAAALPLPALTAQQALFDHAHLSIGERVLVHGGAGGVGGYVVQMAAAAGAHVTATTRGGVEYVKALGASDVIDIRNDDFSTRAATFDVVLDTVSGDTLDRSYGLLRPGGRLITLQTPPDQQRAARLGITAIFFIVTTDRPALTNLAALVDSNALRVTIAATFPLSQGAVAYASGARAGRRPGKTVLVVQQQGGISDGR</sequence>
<dbReference type="Proteomes" id="UP000464624">
    <property type="component" value="Chromosome"/>
</dbReference>
<feature type="domain" description="Enoyl reductase (ER)" evidence="1">
    <location>
        <begin position="10"/>
        <end position="305"/>
    </location>
</feature>